<dbReference type="EMBL" id="LGUB01000774">
    <property type="protein sequence ID" value="KRH92648.1"/>
    <property type="molecule type" value="Genomic_DNA"/>
</dbReference>
<evidence type="ECO:0000313" key="1">
    <source>
        <dbReference type="EMBL" id="KRH92648.1"/>
    </source>
</evidence>
<organism evidence="1 2">
    <name type="scientific">Pseudoloma neurophilia</name>
    <dbReference type="NCBI Taxonomy" id="146866"/>
    <lineage>
        <taxon>Eukaryota</taxon>
        <taxon>Fungi</taxon>
        <taxon>Fungi incertae sedis</taxon>
        <taxon>Microsporidia</taxon>
        <taxon>Pseudoloma</taxon>
    </lineage>
</organism>
<feature type="non-terminal residue" evidence="1">
    <location>
        <position position="1"/>
    </location>
</feature>
<dbReference type="AlphaFoldDB" id="A0A0R0LTT5"/>
<name>A0A0R0LTT5_9MICR</name>
<reference evidence="1 2" key="1">
    <citation type="submission" date="2015-07" db="EMBL/GenBank/DDBJ databases">
        <title>The genome of Pseudoloma neurophilia, a relevant intracellular parasite of the zebrafish.</title>
        <authorList>
            <person name="Ndikumana S."/>
            <person name="Pelin A."/>
            <person name="Sanders J."/>
            <person name="Corradi N."/>
        </authorList>
    </citation>
    <scope>NUCLEOTIDE SEQUENCE [LARGE SCALE GENOMIC DNA]</scope>
    <source>
        <strain evidence="1 2">MK1</strain>
    </source>
</reference>
<proteinExistence type="predicted"/>
<evidence type="ECO:0000313" key="2">
    <source>
        <dbReference type="Proteomes" id="UP000051530"/>
    </source>
</evidence>
<gene>
    <name evidence="1" type="ORF">M153_37800001619</name>
</gene>
<dbReference type="VEuPathDB" id="MicrosporidiaDB:M153_37800001619"/>
<comment type="caution">
    <text evidence="1">The sequence shown here is derived from an EMBL/GenBank/DDBJ whole genome shotgun (WGS) entry which is preliminary data.</text>
</comment>
<sequence>IMILGNQKCCKVRNSIARPFKKFMVSNIQKMKKETVSIQKMKREKVKR</sequence>
<protein>
    <submittedName>
        <fullName evidence="1">Uncharacterized protein</fullName>
    </submittedName>
</protein>
<keyword evidence="2" id="KW-1185">Reference proteome</keyword>
<dbReference type="Proteomes" id="UP000051530">
    <property type="component" value="Unassembled WGS sequence"/>
</dbReference>
<accession>A0A0R0LTT5</accession>